<dbReference type="SUPFAM" id="SSF143631">
    <property type="entry name" value="ApbE-like"/>
    <property type="match status" value="1"/>
</dbReference>
<dbReference type="PANTHER" id="PTHR30040">
    <property type="entry name" value="THIAMINE BIOSYNTHESIS LIPOPROTEIN APBE"/>
    <property type="match status" value="1"/>
</dbReference>
<keyword evidence="8" id="KW-0460">Magnesium</keyword>
<dbReference type="STRING" id="535712.A4Z71_06665"/>
<evidence type="ECO:0000256" key="3">
    <source>
        <dbReference type="ARBA" id="ARBA00016337"/>
    </source>
</evidence>
<dbReference type="AlphaFoldDB" id="A0A1D9E0N1"/>
<keyword evidence="6" id="KW-0479">Metal-binding</keyword>
<evidence type="ECO:0000313" key="11">
    <source>
        <dbReference type="EMBL" id="AOY56614.1"/>
    </source>
</evidence>
<dbReference type="Proteomes" id="UP000243784">
    <property type="component" value="Chromosome"/>
</dbReference>
<protein>
    <recommendedName>
        <fullName evidence="3">FAD:protein FMN transferase</fullName>
        <ecNumber evidence="2">2.7.1.180</ecNumber>
    </recommendedName>
    <alternativeName>
        <fullName evidence="9">Flavin transferase</fullName>
    </alternativeName>
</protein>
<sequence>MIEFDRTELCMGTAFTLSGRTELSSQELDQVIAEAWQILHDADLTFSLYKPHSPLSRLYRGEASLDRLPAVVAEIWDACDEWEVTTEGWFSAMTPEHTFDPSGLVKTWAAKNACAVLENAGIDDFTMNAGGDVYLSKKLSDQRSGRIAIHQPISIAEAHSILTVLDLNNTEFRAVATSGYAERGKHIWNPKASLKAANEDWVQVSVVADDLVRADVWATAAMAAGLRAPELLNRQANLEALFVRPMGELAATDGLLNLFAKPN</sequence>
<evidence type="ECO:0000256" key="2">
    <source>
        <dbReference type="ARBA" id="ARBA00011955"/>
    </source>
</evidence>
<evidence type="ECO:0000256" key="7">
    <source>
        <dbReference type="ARBA" id="ARBA00022827"/>
    </source>
</evidence>
<name>A0A1D9E0N1_9MICO</name>
<evidence type="ECO:0000256" key="4">
    <source>
        <dbReference type="ARBA" id="ARBA00022630"/>
    </source>
</evidence>
<evidence type="ECO:0000256" key="5">
    <source>
        <dbReference type="ARBA" id="ARBA00022679"/>
    </source>
</evidence>
<dbReference type="Gene3D" id="3.10.520.10">
    <property type="entry name" value="ApbE-like domains"/>
    <property type="match status" value="2"/>
</dbReference>
<dbReference type="GO" id="GO:0016740">
    <property type="term" value="F:transferase activity"/>
    <property type="evidence" value="ECO:0007669"/>
    <property type="project" value="UniProtKB-KW"/>
</dbReference>
<reference evidence="11 12" key="1">
    <citation type="journal article" date="2016" name="Biochim. Biophys. Acta">
        <title>Photochemical characterization of actinorhodopsin and its functional existence in the natural host.</title>
        <authorList>
            <person name="Nakamura S."/>
            <person name="Kikukawa T."/>
            <person name="Tamogami J."/>
            <person name="Kamiya M."/>
            <person name="Aizawa T."/>
            <person name="Hahn M.W."/>
            <person name="Ihara K."/>
            <person name="Kamo N."/>
            <person name="Demura M."/>
        </authorList>
    </citation>
    <scope>NUCLEOTIDE SEQUENCE [LARGE SCALE GENOMIC DNA]</scope>
    <source>
        <strain evidence="11 12">MWH-Dar1</strain>
    </source>
</reference>
<evidence type="ECO:0000256" key="1">
    <source>
        <dbReference type="ARBA" id="ARBA00001946"/>
    </source>
</evidence>
<dbReference type="EC" id="2.7.1.180" evidence="2"/>
<comment type="catalytic activity">
    <reaction evidence="10">
        <text>L-threonyl-[protein] + FAD = FMN-L-threonyl-[protein] + AMP + H(+)</text>
        <dbReference type="Rhea" id="RHEA:36847"/>
        <dbReference type="Rhea" id="RHEA-COMP:11060"/>
        <dbReference type="Rhea" id="RHEA-COMP:11061"/>
        <dbReference type="ChEBI" id="CHEBI:15378"/>
        <dbReference type="ChEBI" id="CHEBI:30013"/>
        <dbReference type="ChEBI" id="CHEBI:57692"/>
        <dbReference type="ChEBI" id="CHEBI:74257"/>
        <dbReference type="ChEBI" id="CHEBI:456215"/>
        <dbReference type="EC" id="2.7.1.180"/>
    </reaction>
</comment>
<evidence type="ECO:0000256" key="8">
    <source>
        <dbReference type="ARBA" id="ARBA00022842"/>
    </source>
</evidence>
<dbReference type="Pfam" id="PF02424">
    <property type="entry name" value="ApbE"/>
    <property type="match status" value="1"/>
</dbReference>
<proteinExistence type="predicted"/>
<dbReference type="InterPro" id="IPR003374">
    <property type="entry name" value="ApbE-like_sf"/>
</dbReference>
<keyword evidence="5" id="KW-0808">Transferase</keyword>
<organism evidence="11 12">
    <name type="scientific">Candidatus Rhodoluna planktonica</name>
    <dbReference type="NCBI Taxonomy" id="535712"/>
    <lineage>
        <taxon>Bacteria</taxon>
        <taxon>Bacillati</taxon>
        <taxon>Actinomycetota</taxon>
        <taxon>Actinomycetes</taxon>
        <taxon>Micrococcales</taxon>
        <taxon>Microbacteriaceae</taxon>
        <taxon>Luna cluster</taxon>
        <taxon>Luna-1 subcluster</taxon>
        <taxon>Rhodoluna</taxon>
    </lineage>
</organism>
<keyword evidence="4" id="KW-0285">Flavoprotein</keyword>
<dbReference type="GO" id="GO:0046872">
    <property type="term" value="F:metal ion binding"/>
    <property type="evidence" value="ECO:0007669"/>
    <property type="project" value="UniProtKB-KW"/>
</dbReference>
<dbReference type="KEGG" id="rpla:A4Z71_06665"/>
<evidence type="ECO:0000256" key="9">
    <source>
        <dbReference type="ARBA" id="ARBA00031306"/>
    </source>
</evidence>
<evidence type="ECO:0000256" key="6">
    <source>
        <dbReference type="ARBA" id="ARBA00022723"/>
    </source>
</evidence>
<dbReference type="InterPro" id="IPR024932">
    <property type="entry name" value="ApbE"/>
</dbReference>
<dbReference type="OrthoDB" id="9778595at2"/>
<keyword evidence="12" id="KW-1185">Reference proteome</keyword>
<dbReference type="RefSeq" id="WP_070955112.1">
    <property type="nucleotide sequence ID" value="NZ_CP015208.1"/>
</dbReference>
<accession>A0A1D9E0N1</accession>
<keyword evidence="7" id="KW-0274">FAD</keyword>
<dbReference type="PANTHER" id="PTHR30040:SF2">
    <property type="entry name" value="FAD:PROTEIN FMN TRANSFERASE"/>
    <property type="match status" value="1"/>
</dbReference>
<evidence type="ECO:0000256" key="10">
    <source>
        <dbReference type="ARBA" id="ARBA00048540"/>
    </source>
</evidence>
<gene>
    <name evidence="11" type="ORF">A4Z71_06665</name>
</gene>
<evidence type="ECO:0000313" key="12">
    <source>
        <dbReference type="Proteomes" id="UP000243784"/>
    </source>
</evidence>
<dbReference type="EMBL" id="CP015208">
    <property type="protein sequence ID" value="AOY56614.1"/>
    <property type="molecule type" value="Genomic_DNA"/>
</dbReference>
<comment type="cofactor">
    <cofactor evidence="1">
        <name>Mg(2+)</name>
        <dbReference type="ChEBI" id="CHEBI:18420"/>
    </cofactor>
</comment>